<dbReference type="Pfam" id="PF00392">
    <property type="entry name" value="GntR"/>
    <property type="match status" value="1"/>
</dbReference>
<dbReference type="Pfam" id="PF07729">
    <property type="entry name" value="FCD"/>
    <property type="match status" value="1"/>
</dbReference>
<dbReference type="InterPro" id="IPR011711">
    <property type="entry name" value="GntR_C"/>
</dbReference>
<dbReference type="CDD" id="cd07377">
    <property type="entry name" value="WHTH_GntR"/>
    <property type="match status" value="1"/>
</dbReference>
<evidence type="ECO:0000256" key="4">
    <source>
        <dbReference type="SAM" id="MobiDB-lite"/>
    </source>
</evidence>
<protein>
    <submittedName>
        <fullName evidence="6">GntR family transcriptional regulator</fullName>
    </submittedName>
</protein>
<dbReference type="Gene3D" id="1.10.10.10">
    <property type="entry name" value="Winged helix-like DNA-binding domain superfamily/Winged helix DNA-binding domain"/>
    <property type="match status" value="1"/>
</dbReference>
<dbReference type="InterPro" id="IPR008920">
    <property type="entry name" value="TF_FadR/GntR_C"/>
</dbReference>
<keyword evidence="3" id="KW-0804">Transcription</keyword>
<dbReference type="GO" id="GO:0003677">
    <property type="term" value="F:DNA binding"/>
    <property type="evidence" value="ECO:0007669"/>
    <property type="project" value="UniProtKB-KW"/>
</dbReference>
<dbReference type="EMBL" id="NGFO01000002">
    <property type="protein sequence ID" value="OUC80548.1"/>
    <property type="molecule type" value="Genomic_DNA"/>
</dbReference>
<accession>A0A243QFK7</accession>
<gene>
    <name evidence="6" type="ORF">CA982_02095</name>
</gene>
<evidence type="ECO:0000256" key="2">
    <source>
        <dbReference type="ARBA" id="ARBA00023125"/>
    </source>
</evidence>
<dbReference type="GO" id="GO:0003700">
    <property type="term" value="F:DNA-binding transcription factor activity"/>
    <property type="evidence" value="ECO:0007669"/>
    <property type="project" value="InterPro"/>
</dbReference>
<dbReference type="SMART" id="SM00895">
    <property type="entry name" value="FCD"/>
    <property type="match status" value="1"/>
</dbReference>
<dbReference type="PANTHER" id="PTHR43537">
    <property type="entry name" value="TRANSCRIPTIONAL REGULATOR, GNTR FAMILY"/>
    <property type="match status" value="1"/>
</dbReference>
<dbReference type="STRING" id="417102.CA982_02095"/>
<dbReference type="AlphaFoldDB" id="A0A243QFK7"/>
<dbReference type="PROSITE" id="PS50949">
    <property type="entry name" value="HTH_GNTR"/>
    <property type="match status" value="1"/>
</dbReference>
<evidence type="ECO:0000259" key="5">
    <source>
        <dbReference type="PROSITE" id="PS50949"/>
    </source>
</evidence>
<dbReference type="Proteomes" id="UP000194632">
    <property type="component" value="Unassembled WGS sequence"/>
</dbReference>
<feature type="domain" description="HTH gntR-type" evidence="5">
    <location>
        <begin position="11"/>
        <end position="78"/>
    </location>
</feature>
<proteinExistence type="predicted"/>
<dbReference type="OrthoDB" id="3570892at2"/>
<dbReference type="Gene3D" id="1.20.120.530">
    <property type="entry name" value="GntR ligand-binding domain-like"/>
    <property type="match status" value="1"/>
</dbReference>
<keyword evidence="1" id="KW-0805">Transcription regulation</keyword>
<dbReference type="InterPro" id="IPR036388">
    <property type="entry name" value="WH-like_DNA-bd_sf"/>
</dbReference>
<keyword evidence="2" id="KW-0238">DNA-binding</keyword>
<dbReference type="PANTHER" id="PTHR43537:SF49">
    <property type="entry name" value="TRANSCRIPTIONAL REGULATORY PROTEIN"/>
    <property type="match status" value="1"/>
</dbReference>
<evidence type="ECO:0000313" key="7">
    <source>
        <dbReference type="Proteomes" id="UP000194632"/>
    </source>
</evidence>
<dbReference type="SUPFAM" id="SSF48008">
    <property type="entry name" value="GntR ligand-binding domain-like"/>
    <property type="match status" value="1"/>
</dbReference>
<dbReference type="SMART" id="SM00345">
    <property type="entry name" value="HTH_GNTR"/>
    <property type="match status" value="1"/>
</dbReference>
<evidence type="ECO:0000256" key="3">
    <source>
        <dbReference type="ARBA" id="ARBA00023163"/>
    </source>
</evidence>
<keyword evidence="7" id="KW-1185">Reference proteome</keyword>
<sequence length="231" mass="25707">MDGGSGKPAVSRAATRVVAELERMIVTGELLPGQPIRQELMAERLGVSRLPVREGLRQLTSEGLVQHEHNVGYTVARLNQSEFDQIYLMRAALEREVLAVLPRLDDAALDEISELRDLVAEAAEAADILEMRLRNQTFHFAVFERSPLLLVVAELRRLWNLAMPYHAAYLYDADVRRKVCAEHDDMVEALVAGDNNRLIELMNLHRKGGETSTGVMLSAASPTSTGERPEP</sequence>
<dbReference type="InterPro" id="IPR000524">
    <property type="entry name" value="Tscrpt_reg_HTH_GntR"/>
</dbReference>
<evidence type="ECO:0000313" key="6">
    <source>
        <dbReference type="EMBL" id="OUC80548.1"/>
    </source>
</evidence>
<organism evidence="6 7">
    <name type="scientific">Gordonia lacunae</name>
    <dbReference type="NCBI Taxonomy" id="417102"/>
    <lineage>
        <taxon>Bacteria</taxon>
        <taxon>Bacillati</taxon>
        <taxon>Actinomycetota</taxon>
        <taxon>Actinomycetes</taxon>
        <taxon>Mycobacteriales</taxon>
        <taxon>Gordoniaceae</taxon>
        <taxon>Gordonia</taxon>
    </lineage>
</organism>
<evidence type="ECO:0000256" key="1">
    <source>
        <dbReference type="ARBA" id="ARBA00023015"/>
    </source>
</evidence>
<comment type="caution">
    <text evidence="6">The sequence shown here is derived from an EMBL/GenBank/DDBJ whole genome shotgun (WGS) entry which is preliminary data.</text>
</comment>
<feature type="region of interest" description="Disordered" evidence="4">
    <location>
        <begin position="212"/>
        <end position="231"/>
    </location>
</feature>
<name>A0A243QFK7_9ACTN</name>
<dbReference type="InterPro" id="IPR036390">
    <property type="entry name" value="WH_DNA-bd_sf"/>
</dbReference>
<reference evidence="6 7" key="1">
    <citation type="submission" date="2017-05" db="EMBL/GenBank/DDBJ databases">
        <title>Biotechnological potential of actinobacteria isolated from South African environments.</title>
        <authorList>
            <person name="Le Roes-Hill M."/>
            <person name="Prins A."/>
            <person name="Durrell K.A."/>
        </authorList>
    </citation>
    <scope>NUCLEOTIDE SEQUENCE [LARGE SCALE GENOMIC DNA]</scope>
    <source>
        <strain evidence="6">BS2</strain>
    </source>
</reference>
<dbReference type="SUPFAM" id="SSF46785">
    <property type="entry name" value="Winged helix' DNA-binding domain"/>
    <property type="match status" value="1"/>
</dbReference>